<dbReference type="GO" id="GO:0005886">
    <property type="term" value="C:plasma membrane"/>
    <property type="evidence" value="ECO:0007669"/>
    <property type="project" value="UniProtKB-SubCell"/>
</dbReference>
<dbReference type="InterPro" id="IPR019264">
    <property type="entry name" value="DUF2179"/>
</dbReference>
<accession>A0A1H9JUM7</accession>
<dbReference type="Gene3D" id="3.30.70.120">
    <property type="match status" value="1"/>
</dbReference>
<dbReference type="PANTHER" id="PTHR33545">
    <property type="entry name" value="UPF0750 MEMBRANE PROTEIN YITT-RELATED"/>
    <property type="match status" value="1"/>
</dbReference>
<dbReference type="RefSeq" id="WP_074723080.1">
    <property type="nucleotide sequence ID" value="NZ_CBCRVS010000004.1"/>
</dbReference>
<dbReference type="Pfam" id="PF10035">
    <property type="entry name" value="DUF2179"/>
    <property type="match status" value="1"/>
</dbReference>
<dbReference type="PANTHER" id="PTHR33545:SF3">
    <property type="entry name" value="UPF0750 MEMBRANE PROTEIN YQFU"/>
    <property type="match status" value="1"/>
</dbReference>
<evidence type="ECO:0000256" key="3">
    <source>
        <dbReference type="ARBA" id="ARBA00022692"/>
    </source>
</evidence>
<feature type="transmembrane region" description="Helical" evidence="6">
    <location>
        <begin position="85"/>
        <end position="107"/>
    </location>
</feature>
<dbReference type="InterPro" id="IPR015867">
    <property type="entry name" value="N-reg_PII/ATP_PRibTrfase_C"/>
</dbReference>
<dbReference type="Proteomes" id="UP000183658">
    <property type="component" value="Unassembled WGS sequence"/>
</dbReference>
<feature type="transmembrane region" description="Helical" evidence="6">
    <location>
        <begin position="57"/>
        <end position="76"/>
    </location>
</feature>
<protein>
    <submittedName>
        <fullName evidence="8">Uncharacterized membrane-anchored protein YitT, contains DUF161 and DUF2179 domains</fullName>
    </submittedName>
</protein>
<reference evidence="9" key="1">
    <citation type="submission" date="2016-10" db="EMBL/GenBank/DDBJ databases">
        <authorList>
            <person name="Varghese N."/>
            <person name="Submissions S."/>
        </authorList>
    </citation>
    <scope>NUCLEOTIDE SEQUENCE [LARGE SCALE GENOMIC DNA]</scope>
    <source>
        <strain evidence="9">DSM 15719</strain>
    </source>
</reference>
<evidence type="ECO:0000256" key="4">
    <source>
        <dbReference type="ARBA" id="ARBA00022989"/>
    </source>
</evidence>
<dbReference type="PIRSF" id="PIRSF006483">
    <property type="entry name" value="Membrane_protein_YitT"/>
    <property type="match status" value="1"/>
</dbReference>
<keyword evidence="5 6" id="KW-0472">Membrane</keyword>
<feature type="domain" description="DUF2179" evidence="7">
    <location>
        <begin position="227"/>
        <end position="286"/>
    </location>
</feature>
<keyword evidence="9" id="KW-1185">Reference proteome</keyword>
<evidence type="ECO:0000256" key="1">
    <source>
        <dbReference type="ARBA" id="ARBA00004651"/>
    </source>
</evidence>
<feature type="transmembrane region" description="Helical" evidence="6">
    <location>
        <begin position="113"/>
        <end position="131"/>
    </location>
</feature>
<proteinExistence type="predicted"/>
<dbReference type="InterPro" id="IPR051461">
    <property type="entry name" value="UPF0750_membrane"/>
</dbReference>
<evidence type="ECO:0000256" key="2">
    <source>
        <dbReference type="ARBA" id="ARBA00022475"/>
    </source>
</evidence>
<feature type="transmembrane region" description="Helical" evidence="6">
    <location>
        <begin position="20"/>
        <end position="37"/>
    </location>
</feature>
<name>A0A1H9JUM7_FLAFI</name>
<dbReference type="EMBL" id="FOFZ01000005">
    <property type="protein sequence ID" value="SEQ90245.1"/>
    <property type="molecule type" value="Genomic_DNA"/>
</dbReference>
<dbReference type="OrthoDB" id="265478at2"/>
<evidence type="ECO:0000313" key="8">
    <source>
        <dbReference type="EMBL" id="SEQ90245.1"/>
    </source>
</evidence>
<gene>
    <name evidence="8" type="ORF">SAMN05444355_10556</name>
</gene>
<dbReference type="AlphaFoldDB" id="A0A1H9JUM7"/>
<organism evidence="8 9">
    <name type="scientific">Flavobacterium frigoris</name>
    <dbReference type="NCBI Taxonomy" id="229204"/>
    <lineage>
        <taxon>Bacteria</taxon>
        <taxon>Pseudomonadati</taxon>
        <taxon>Bacteroidota</taxon>
        <taxon>Flavobacteriia</taxon>
        <taxon>Flavobacteriales</taxon>
        <taxon>Flavobacteriaceae</taxon>
        <taxon>Flavobacterium</taxon>
    </lineage>
</organism>
<sequence>MQHEHPPIDWKDILNPKNIILNLIGVSFMTLALKGFMIPNKFLDGGVTGISILLHEVTHISFAWLVIIINLPFLFLGKKLLGNTFALHSLVTVLLLALGVTFVHFEAVTSDPLLIALFGGCLIGIGMGFCIRGGSAADGFEILAVLTTKKIGLNVSEVIFAMNTLLFLAAAWYFGITTALYSIVTYFAAIKSLDYVANGLEQYTALNIISGNSELIKSLIVNKFKKGITIVKGERGYLPKSFDVKHDCDIIVTIVTRLELLRIKEDILKIDPYAFMYIQYIKEANGGILRNRKKH</sequence>
<keyword evidence="3 6" id="KW-0812">Transmembrane</keyword>
<dbReference type="InterPro" id="IPR003740">
    <property type="entry name" value="YitT"/>
</dbReference>
<evidence type="ECO:0000256" key="6">
    <source>
        <dbReference type="SAM" id="Phobius"/>
    </source>
</evidence>
<dbReference type="CDD" id="cd16380">
    <property type="entry name" value="YitT_C"/>
    <property type="match status" value="1"/>
</dbReference>
<keyword evidence="2" id="KW-1003">Cell membrane</keyword>
<evidence type="ECO:0000259" key="7">
    <source>
        <dbReference type="Pfam" id="PF10035"/>
    </source>
</evidence>
<keyword evidence="4 6" id="KW-1133">Transmembrane helix</keyword>
<dbReference type="Pfam" id="PF02588">
    <property type="entry name" value="YitT_membrane"/>
    <property type="match status" value="1"/>
</dbReference>
<comment type="subcellular location">
    <subcellularLocation>
        <location evidence="1">Cell membrane</location>
        <topology evidence="1">Multi-pass membrane protein</topology>
    </subcellularLocation>
</comment>
<evidence type="ECO:0000313" key="9">
    <source>
        <dbReference type="Proteomes" id="UP000183658"/>
    </source>
</evidence>
<evidence type="ECO:0000256" key="5">
    <source>
        <dbReference type="ARBA" id="ARBA00023136"/>
    </source>
</evidence>